<reference evidence="11 12" key="1">
    <citation type="submission" date="2024-08" db="EMBL/GenBank/DDBJ databases">
        <authorList>
            <person name="Cucini C."/>
            <person name="Frati F."/>
        </authorList>
    </citation>
    <scope>NUCLEOTIDE SEQUENCE [LARGE SCALE GENOMIC DNA]</scope>
</reference>
<evidence type="ECO:0000256" key="4">
    <source>
        <dbReference type="ARBA" id="ARBA00022679"/>
    </source>
</evidence>
<evidence type="ECO:0000256" key="2">
    <source>
        <dbReference type="ARBA" id="ARBA00005189"/>
    </source>
</evidence>
<dbReference type="CDD" id="cd02440">
    <property type="entry name" value="AdoMet_MTases"/>
    <property type="match status" value="2"/>
</dbReference>
<accession>A0ABP1PRK1</accession>
<keyword evidence="3" id="KW-0489">Methyltransferase</keyword>
<dbReference type="InterPro" id="IPR041698">
    <property type="entry name" value="Methyltransf_25"/>
</dbReference>
<comment type="pathway">
    <text evidence="1">Phospholipid metabolism; phosphatidylcholine biosynthesis.</text>
</comment>
<dbReference type="InterPro" id="IPR029063">
    <property type="entry name" value="SAM-dependent_MTases_sf"/>
</dbReference>
<dbReference type="EMBL" id="CAXLJM020000007">
    <property type="protein sequence ID" value="CAL8074546.1"/>
    <property type="molecule type" value="Genomic_DNA"/>
</dbReference>
<proteinExistence type="predicted"/>
<comment type="pathway">
    <text evidence="2">Lipid metabolism.</text>
</comment>
<dbReference type="SUPFAM" id="SSF53335">
    <property type="entry name" value="S-adenosyl-L-methionine-dependent methyltransferases"/>
    <property type="match status" value="2"/>
</dbReference>
<evidence type="ECO:0000313" key="12">
    <source>
        <dbReference type="Proteomes" id="UP001642540"/>
    </source>
</evidence>
<protein>
    <recommendedName>
        <fullName evidence="5">phosphoethanolamine N-methyltransferase</fullName>
        <ecNumber evidence="5">2.1.1.103</ecNumber>
    </recommendedName>
</protein>
<evidence type="ECO:0000256" key="6">
    <source>
        <dbReference type="ARBA" id="ARBA00047619"/>
    </source>
</evidence>
<evidence type="ECO:0000259" key="9">
    <source>
        <dbReference type="Pfam" id="PF13649"/>
    </source>
</evidence>
<comment type="catalytic activity">
    <reaction evidence="8">
        <text>N-methylethanolamine phosphate + S-adenosyl-L-methionine = N,N-dimethylethanolamine phosphate + S-adenosyl-L-homocysteine + H(+)</text>
        <dbReference type="Rhea" id="RHEA:25321"/>
        <dbReference type="ChEBI" id="CHEBI:15378"/>
        <dbReference type="ChEBI" id="CHEBI:57781"/>
        <dbReference type="ChEBI" id="CHEBI:57856"/>
        <dbReference type="ChEBI" id="CHEBI:58641"/>
        <dbReference type="ChEBI" id="CHEBI:59789"/>
        <dbReference type="EC" id="2.1.1.103"/>
    </reaction>
    <physiologicalReaction direction="left-to-right" evidence="8">
        <dbReference type="Rhea" id="RHEA:25322"/>
    </physiologicalReaction>
</comment>
<evidence type="ECO:0000256" key="5">
    <source>
        <dbReference type="ARBA" id="ARBA00035674"/>
    </source>
</evidence>
<feature type="domain" description="Methyltransferase" evidence="9">
    <location>
        <begin position="107"/>
        <end position="200"/>
    </location>
</feature>
<name>A0ABP1PRK1_9HEXA</name>
<dbReference type="EC" id="2.1.1.103" evidence="5"/>
<dbReference type="PANTHER" id="PTHR44307">
    <property type="entry name" value="PHOSPHOETHANOLAMINE METHYLTRANSFERASE"/>
    <property type="match status" value="1"/>
</dbReference>
<keyword evidence="4" id="KW-0808">Transferase</keyword>
<organism evidence="11 12">
    <name type="scientific">Orchesella dallaii</name>
    <dbReference type="NCBI Taxonomy" id="48710"/>
    <lineage>
        <taxon>Eukaryota</taxon>
        <taxon>Metazoa</taxon>
        <taxon>Ecdysozoa</taxon>
        <taxon>Arthropoda</taxon>
        <taxon>Hexapoda</taxon>
        <taxon>Collembola</taxon>
        <taxon>Entomobryomorpha</taxon>
        <taxon>Entomobryoidea</taxon>
        <taxon>Orchesellidae</taxon>
        <taxon>Orchesellinae</taxon>
        <taxon>Orchesella</taxon>
    </lineage>
</organism>
<evidence type="ECO:0000313" key="11">
    <source>
        <dbReference type="EMBL" id="CAL8074546.1"/>
    </source>
</evidence>
<sequence length="547" mass="62471">MWNFYKSDTVDCVGTKMPDKFQVANPSLGTDLSEPLSFGKLNINAVDPGTVSNNLNSDIRETMKKYWSQYEPSPESMMLCSAANDVLAAEDRAQVLKISPCLRGRRVLELGSGIGRFTTELAKLAQKVSTVDFIESYVEKNREVNGHYSHVNFMAADVMELELPENGYDVIFTNWLLMYLSDEEVEKLTVKMLQWLTDGGYLFIRESCYRPSGDVKRTTNPTYYRSPLDYFKILQNRRFKTKRGQQFSFVCERALSIEAYIKHYGNPFQLGFVLRKMPHDADSYDSFQAFLDGQQYTEEGIRRYEFIFGKTYVSTGGQSTTEEFVKSLNLTGNDKVLDVGCGIGGSAFHIARVYGSRVHGVDLSSNMISIAVKYQSEMEENVRKLVSFEMSDITKQAFEPNSFDVIYSRDTILHIGDKESLFSKFFEWLKPGGRLMITDYCRGDKEEYSEDFIKYVHQRGYHLLTVGEYGNLIEKIGFKNVVADDQTNQFVDILHKESKGFVQRKQEFLQCFAEADFNYILDGWSAKVGRCSAGDQSWGCFTATKPL</sequence>
<dbReference type="Gene3D" id="3.40.50.150">
    <property type="entry name" value="Vaccinia Virus protein VP39"/>
    <property type="match status" value="2"/>
</dbReference>
<evidence type="ECO:0000256" key="7">
    <source>
        <dbReference type="ARBA" id="ARBA00047622"/>
    </source>
</evidence>
<dbReference type="InterPro" id="IPR025714">
    <property type="entry name" value="Methyltranfer_dom"/>
</dbReference>
<evidence type="ECO:0000256" key="8">
    <source>
        <dbReference type="ARBA" id="ARBA00047841"/>
    </source>
</evidence>
<dbReference type="Pfam" id="PF13649">
    <property type="entry name" value="Methyltransf_25"/>
    <property type="match status" value="1"/>
</dbReference>
<comment type="caution">
    <text evidence="11">The sequence shown here is derived from an EMBL/GenBank/DDBJ whole genome shotgun (WGS) entry which is preliminary data.</text>
</comment>
<evidence type="ECO:0000256" key="1">
    <source>
        <dbReference type="ARBA" id="ARBA00004969"/>
    </source>
</evidence>
<feature type="domain" description="Methyltransferase" evidence="10">
    <location>
        <begin position="332"/>
        <end position="444"/>
    </location>
</feature>
<gene>
    <name evidence="11" type="ORF">ODALV1_LOCUS2923</name>
</gene>
<dbReference type="Proteomes" id="UP001642540">
    <property type="component" value="Unassembled WGS sequence"/>
</dbReference>
<dbReference type="Pfam" id="PF13847">
    <property type="entry name" value="Methyltransf_31"/>
    <property type="match status" value="1"/>
</dbReference>
<evidence type="ECO:0000259" key="10">
    <source>
        <dbReference type="Pfam" id="PF13847"/>
    </source>
</evidence>
<comment type="catalytic activity">
    <reaction evidence="6">
        <text>N,N-dimethylethanolamine phosphate + S-adenosyl-L-methionine = phosphocholine + S-adenosyl-L-homocysteine + H(+)</text>
        <dbReference type="Rhea" id="RHEA:25325"/>
        <dbReference type="ChEBI" id="CHEBI:15378"/>
        <dbReference type="ChEBI" id="CHEBI:57856"/>
        <dbReference type="ChEBI" id="CHEBI:58641"/>
        <dbReference type="ChEBI" id="CHEBI:59789"/>
        <dbReference type="ChEBI" id="CHEBI:295975"/>
        <dbReference type="EC" id="2.1.1.103"/>
    </reaction>
    <physiologicalReaction direction="left-to-right" evidence="6">
        <dbReference type="Rhea" id="RHEA:25326"/>
    </physiologicalReaction>
</comment>
<keyword evidence="12" id="KW-1185">Reference proteome</keyword>
<comment type="catalytic activity">
    <reaction evidence="7">
        <text>phosphoethanolamine + S-adenosyl-L-methionine = N-methylethanolamine phosphate + S-adenosyl-L-homocysteine + H(+)</text>
        <dbReference type="Rhea" id="RHEA:20365"/>
        <dbReference type="ChEBI" id="CHEBI:15378"/>
        <dbReference type="ChEBI" id="CHEBI:57781"/>
        <dbReference type="ChEBI" id="CHEBI:57856"/>
        <dbReference type="ChEBI" id="CHEBI:58190"/>
        <dbReference type="ChEBI" id="CHEBI:59789"/>
        <dbReference type="EC" id="2.1.1.103"/>
    </reaction>
    <physiologicalReaction direction="left-to-right" evidence="7">
        <dbReference type="Rhea" id="RHEA:20366"/>
    </physiologicalReaction>
</comment>
<dbReference type="PANTHER" id="PTHR44307:SF2">
    <property type="entry name" value="PHOSPHOETHANOLAMINE METHYLTRANSFERASE ISOFORM X1"/>
    <property type="match status" value="1"/>
</dbReference>
<evidence type="ECO:0000256" key="3">
    <source>
        <dbReference type="ARBA" id="ARBA00022603"/>
    </source>
</evidence>